<dbReference type="InterPro" id="IPR050491">
    <property type="entry name" value="AmpC-like"/>
</dbReference>
<dbReference type="Pfam" id="PF00144">
    <property type="entry name" value="Beta-lactamase"/>
    <property type="match status" value="1"/>
</dbReference>
<dbReference type="SUPFAM" id="SSF56601">
    <property type="entry name" value="beta-lactamase/transpeptidase-like"/>
    <property type="match status" value="1"/>
</dbReference>
<accession>A0A0Y0A2S9</accession>
<dbReference type="InterPro" id="IPR012338">
    <property type="entry name" value="Beta-lactam/transpept-like"/>
</dbReference>
<feature type="domain" description="Beta-lactamase-related" evidence="1">
    <location>
        <begin position="90"/>
        <end position="407"/>
    </location>
</feature>
<dbReference type="PANTHER" id="PTHR46825">
    <property type="entry name" value="D-ALANYL-D-ALANINE-CARBOXYPEPTIDASE/ENDOPEPTIDASE AMPH"/>
    <property type="match status" value="1"/>
</dbReference>
<evidence type="ECO:0000259" key="1">
    <source>
        <dbReference type="Pfam" id="PF00144"/>
    </source>
</evidence>
<proteinExistence type="predicted"/>
<organism evidence="2 3">
    <name type="scientific">Mycobacterium phage Weiss13</name>
    <dbReference type="NCBI Taxonomy" id="1784843"/>
    <lineage>
        <taxon>Viruses</taxon>
        <taxon>Duplodnaviria</taxon>
        <taxon>Heunggongvirae</taxon>
        <taxon>Uroviricota</taxon>
        <taxon>Caudoviricetes</taxon>
        <taxon>Papyrusvirus</taxon>
        <taxon>Papyrusvirus send513</taxon>
    </lineage>
</organism>
<evidence type="ECO:0000313" key="2">
    <source>
        <dbReference type="EMBL" id="AMB17245.1"/>
    </source>
</evidence>
<reference evidence="2 3" key="1">
    <citation type="submission" date="2015-08" db="EMBL/GenBank/DDBJ databases">
        <authorList>
            <person name="Adams C.A."/>
            <person name="Ardeshna N.S."/>
            <person name="Badithe A.V."/>
            <person name="Badrani J.H."/>
            <person name="Birkholz E.A."/>
            <person name="Butler M."/>
            <person name="Chu A."/>
            <person name="Farmer C.N."/>
            <person name="Frischer G.M."/>
            <person name="Hsieh L.Y."/>
            <person name="Jackson K.B."/>
            <person name="Kagy D.N."/>
            <person name="Kendall J.C."/>
            <person name="Lin C.Y."/>
            <person name="Morgan M.N."/>
            <person name="Nachnani R."/>
            <person name="Nadeau S.M."/>
            <person name="Parikh M."/>
            <person name="Perez M.V."/>
            <person name="Peters C.E."/>
            <person name="Pogliano J."/>
            <person name="Popescu N.I."/>
            <person name="Shiao R."/>
            <person name="Song C.L."/>
            <person name="Ting J.M."/>
            <person name="Udani D.R."/>
            <person name="Waller L.B."/>
            <person name="Wang A.Y."/>
            <person name="Wu C.E."/>
            <person name="Yang A.B."/>
            <person name="Yao J."/>
            <person name="Zhang B.H."/>
            <person name="Anders K.R."/>
            <person name="Bradley K.W."/>
            <person name="Asai D.J."/>
            <person name="Bowman C.A."/>
            <person name="Russell D.A."/>
            <person name="Pope W.H."/>
            <person name="Jacobs-Sera D."/>
            <person name="Hendrix R.W."/>
            <person name="Hatfull G.F."/>
        </authorList>
    </citation>
    <scope>NUCLEOTIDE SEQUENCE [LARGE SCALE GENOMIC DNA]</scope>
</reference>
<dbReference type="PANTHER" id="PTHR46825:SF7">
    <property type="entry name" value="D-ALANYL-D-ALANINE CARBOXYPEPTIDASE"/>
    <property type="match status" value="1"/>
</dbReference>
<protein>
    <submittedName>
        <fullName evidence="2">Minor tail protein</fullName>
    </submittedName>
</protein>
<dbReference type="Gene3D" id="3.40.710.10">
    <property type="entry name" value="DD-peptidase/beta-lactamase superfamily"/>
    <property type="match status" value="1"/>
</dbReference>
<sequence>MALAGRNFYISTDLEEWTKGNPNVLPLNGSHTFTGLPSATEHYIAATNIDDAGLESELSDPISVETNVYVPGMDPLPLEIRNNIDALCEDCLSKGMGPGIAIAVESDLGWYRKAYGLATYGGRALTLDDHFRIGSLTKTFTATAVLKCIEDGLLSLEDKLADFDTDEYVLSTVPNANKITVRHMLMMRSGIANEQADWGLLLNLLLFPGNAVSEATRLNIIRGGTPMFEPGTQFFYTNGNYLLLGLIVRAIRGRPIRNVVLEDIIQPLGLTETSWPTTASMPSPYAAGHGGLTGGRTQNTTGVHPSFAGAAGAIVSNISDMLEWAKHMRDYAILSEQTTELWESVFCPIPLGGSAPPECGYGLGTYDVGDFNSHPGSWTGYECFSMYNRSTGTVIAGFENSQSTEPDLPGVPIFTKVFPEIASMVDPGSMDPVPYVACTVPTDPYVGAPAPINLGWGGISNLMYSNGTGTGTFAAPEGADVYMCLCWDRTGSVTLAEYAGEDMELVAGPVLNNNTAGYGGQAIYRAAGAGTGEAETVRFSGSGGWHTCFCLAFEGVADVGTPMTNYGIGTTQTQDVTVGENEQILQVFAAGAGGGPIYIPSTITGAKNRKKGAGTYPMICISTTRSTGTITATSSGTNRWSSIALPLEIDL</sequence>
<name>A0A0Y0A2S9_9CAUD</name>
<evidence type="ECO:0000313" key="3">
    <source>
        <dbReference type="Proteomes" id="UP000224265"/>
    </source>
</evidence>
<dbReference type="InterPro" id="IPR001466">
    <property type="entry name" value="Beta-lactam-related"/>
</dbReference>
<dbReference type="EMBL" id="KT591076">
    <property type="protein sequence ID" value="AMB17245.1"/>
    <property type="molecule type" value="Genomic_DNA"/>
</dbReference>
<gene>
    <name evidence="2" type="ORF">SEA_WEISS13_31</name>
</gene>
<dbReference type="Proteomes" id="UP000224265">
    <property type="component" value="Segment"/>
</dbReference>